<proteinExistence type="predicted"/>
<dbReference type="EMBL" id="CP017637">
    <property type="protein sequence ID" value="APG08858.1"/>
    <property type="molecule type" value="Genomic_DNA"/>
</dbReference>
<organism evidence="2 3">
    <name type="scientific">Bradyrhizobium japonicum</name>
    <dbReference type="NCBI Taxonomy" id="375"/>
    <lineage>
        <taxon>Bacteria</taxon>
        <taxon>Pseudomonadati</taxon>
        <taxon>Pseudomonadota</taxon>
        <taxon>Alphaproteobacteria</taxon>
        <taxon>Hyphomicrobiales</taxon>
        <taxon>Nitrobacteraceae</taxon>
        <taxon>Bradyrhizobium</taxon>
    </lineage>
</organism>
<dbReference type="Pfam" id="PF12680">
    <property type="entry name" value="SnoaL_2"/>
    <property type="match status" value="1"/>
</dbReference>
<dbReference type="SUPFAM" id="SSF54427">
    <property type="entry name" value="NTF2-like"/>
    <property type="match status" value="1"/>
</dbReference>
<sequence length="129" mass="14276">MGDSNSVIVRKAYEDFAVGNIPSIFAAFDAGITWHVPGHGPLSGDYIGHDQVGGFFQRTMELSGGAFSIDVHNVLAEDDLVVALVTVKAERNGLSASFPEIHVWRMKNGKATDFREYQGDEQREDRFWS</sequence>
<dbReference type="Gene3D" id="3.10.450.50">
    <property type="match status" value="1"/>
</dbReference>
<evidence type="ECO:0000259" key="1">
    <source>
        <dbReference type="Pfam" id="PF12680"/>
    </source>
</evidence>
<protein>
    <recommendedName>
        <fullName evidence="1">SnoaL-like domain-containing protein</fullName>
    </recommendedName>
</protein>
<dbReference type="PANTHER" id="PTHR41252:SF1">
    <property type="entry name" value="BLR2505 PROTEIN"/>
    <property type="match status" value="1"/>
</dbReference>
<dbReference type="RefSeq" id="WP_071909846.1">
    <property type="nucleotide sequence ID" value="NZ_CP017637.1"/>
</dbReference>
<gene>
    <name evidence="2" type="ORF">BKD09_10995</name>
</gene>
<dbReference type="PANTHER" id="PTHR41252">
    <property type="entry name" value="BLR2505 PROTEIN"/>
    <property type="match status" value="1"/>
</dbReference>
<accession>A0A1L3F6C0</accession>
<dbReference type="InterPro" id="IPR037401">
    <property type="entry name" value="SnoaL-like"/>
</dbReference>
<evidence type="ECO:0000313" key="2">
    <source>
        <dbReference type="EMBL" id="APG08858.1"/>
    </source>
</evidence>
<dbReference type="AlphaFoldDB" id="A0A1L3F6C0"/>
<name>A0A1L3F6C0_BRAJP</name>
<dbReference type="Proteomes" id="UP000181962">
    <property type="component" value="Chromosome"/>
</dbReference>
<dbReference type="InterPro" id="IPR032710">
    <property type="entry name" value="NTF2-like_dom_sf"/>
</dbReference>
<feature type="domain" description="SnoaL-like" evidence="1">
    <location>
        <begin position="9"/>
        <end position="113"/>
    </location>
</feature>
<dbReference type="OrthoDB" id="7707694at2"/>
<evidence type="ECO:0000313" key="3">
    <source>
        <dbReference type="Proteomes" id="UP000181962"/>
    </source>
</evidence>
<reference evidence="2 3" key="1">
    <citation type="submission" date="2016-11" db="EMBL/GenBank/DDBJ databases">
        <title>Complete Genome Sequence of Bradyrhizobium sp. strain J5, an isolated from soybean nodule in Hokkaido.</title>
        <authorList>
            <person name="Kanehara K."/>
        </authorList>
    </citation>
    <scope>NUCLEOTIDE SEQUENCE [LARGE SCALE GENOMIC DNA]</scope>
    <source>
        <strain evidence="2 3">J5</strain>
    </source>
</reference>